<dbReference type="InterPro" id="IPR029058">
    <property type="entry name" value="AB_hydrolase_fold"/>
</dbReference>
<organism evidence="2 3">
    <name type="scientific">Cnuibacter physcomitrellae</name>
    <dbReference type="NCBI Taxonomy" id="1619308"/>
    <lineage>
        <taxon>Bacteria</taxon>
        <taxon>Bacillati</taxon>
        <taxon>Actinomycetota</taxon>
        <taxon>Actinomycetes</taxon>
        <taxon>Micrococcales</taxon>
        <taxon>Microbacteriaceae</taxon>
        <taxon>Cnuibacter</taxon>
    </lineage>
</organism>
<dbReference type="InterPro" id="IPR000073">
    <property type="entry name" value="AB_hydrolase_1"/>
</dbReference>
<gene>
    <name evidence="2" type="ORF">B5808_14100</name>
</gene>
<dbReference type="Gene3D" id="3.40.50.1820">
    <property type="entry name" value="alpha/beta hydrolase"/>
    <property type="match status" value="1"/>
</dbReference>
<dbReference type="SUPFAM" id="SSF53474">
    <property type="entry name" value="alpha/beta-Hydrolases"/>
    <property type="match status" value="1"/>
</dbReference>
<proteinExistence type="predicted"/>
<dbReference type="STRING" id="1619308.B5808_14100"/>
<name>A0A1X9LLY7_9MICO</name>
<dbReference type="GO" id="GO:0003824">
    <property type="term" value="F:catalytic activity"/>
    <property type="evidence" value="ECO:0007669"/>
    <property type="project" value="UniProtKB-ARBA"/>
</dbReference>
<accession>A0A1X9LLY7</accession>
<protein>
    <recommendedName>
        <fullName evidence="1">AB hydrolase-1 domain-containing protein</fullName>
    </recommendedName>
</protein>
<reference evidence="2 3" key="1">
    <citation type="submission" date="2017-04" db="EMBL/GenBank/DDBJ databases">
        <authorList>
            <person name="Afonso C.L."/>
            <person name="Miller P.J."/>
            <person name="Scott M.A."/>
            <person name="Spackman E."/>
            <person name="Goraichik I."/>
            <person name="Dimitrov K.M."/>
            <person name="Suarez D.L."/>
            <person name="Swayne D.E."/>
        </authorList>
    </citation>
    <scope>NUCLEOTIDE SEQUENCE [LARGE SCALE GENOMIC DNA]</scope>
    <source>
        <strain evidence="3">XA(T)</strain>
    </source>
</reference>
<dbReference type="EMBL" id="CP020715">
    <property type="protein sequence ID" value="ARJ06226.1"/>
    <property type="molecule type" value="Genomic_DNA"/>
</dbReference>
<sequence>MGLRWMSDPRFCDTVVMRLFGRTLRDAAPRLHVAVDEGEGPVVVLVHGIASSSASWEATIPLLTPLYRVIAIDVLGFGASVARPETMFTLDEHVAALHRTLVGLHLPGRFTLIGHSLGALISARYAAVHRRSVEHLILASPPIYPHARYIQERVARMRVGGYLAFYRYVREDKGRALGTLGRVRELLHVRGPQLDDVTWQAFALSMQNCIEQQTTMTDVAQVAVPVEIVYGSRDQVIVPGPVQALGVMHHVTLHEVRGADHFVRPPLAREIARLVR</sequence>
<dbReference type="PRINTS" id="PR00111">
    <property type="entry name" value="ABHYDROLASE"/>
</dbReference>
<feature type="domain" description="AB hydrolase-1" evidence="1">
    <location>
        <begin position="41"/>
        <end position="192"/>
    </location>
</feature>
<dbReference type="PANTHER" id="PTHR43689:SF8">
    <property type="entry name" value="ALPHA_BETA-HYDROLASES SUPERFAMILY PROTEIN"/>
    <property type="match status" value="1"/>
</dbReference>
<evidence type="ECO:0000259" key="1">
    <source>
        <dbReference type="Pfam" id="PF00561"/>
    </source>
</evidence>
<keyword evidence="3" id="KW-1185">Reference proteome</keyword>
<dbReference type="KEGG" id="cphy:B5808_14100"/>
<dbReference type="PANTHER" id="PTHR43689">
    <property type="entry name" value="HYDROLASE"/>
    <property type="match status" value="1"/>
</dbReference>
<evidence type="ECO:0000313" key="3">
    <source>
        <dbReference type="Proteomes" id="UP000192775"/>
    </source>
</evidence>
<dbReference type="AlphaFoldDB" id="A0A1X9LLY7"/>
<dbReference type="Pfam" id="PF00561">
    <property type="entry name" value="Abhydrolase_1"/>
    <property type="match status" value="1"/>
</dbReference>
<evidence type="ECO:0000313" key="2">
    <source>
        <dbReference type="EMBL" id="ARJ06226.1"/>
    </source>
</evidence>
<dbReference type="Proteomes" id="UP000192775">
    <property type="component" value="Chromosome"/>
</dbReference>